<sequence length="91" mass="9836">MVIAVWALLIVLALPFLPRIEEPLKVGGFSSDTSEGSRAAVVLQRELGFSPSSMVLIYESDTLPATEPAFQEQVADSLANITDLSFVRDVV</sequence>
<dbReference type="EMBL" id="CADCWJ010000155">
    <property type="protein sequence ID" value="CAA9547756.1"/>
    <property type="molecule type" value="Genomic_DNA"/>
</dbReference>
<feature type="non-terminal residue" evidence="1">
    <location>
        <position position="91"/>
    </location>
</feature>
<proteinExistence type="predicted"/>
<protein>
    <submittedName>
        <fullName evidence="1">Uncharacterized protein</fullName>
    </submittedName>
</protein>
<reference evidence="1" key="1">
    <citation type="submission" date="2020-02" db="EMBL/GenBank/DDBJ databases">
        <authorList>
            <person name="Meier V. D."/>
        </authorList>
    </citation>
    <scope>NUCLEOTIDE SEQUENCE</scope>
    <source>
        <strain evidence="1">AVDCRST_MAG87</strain>
    </source>
</reference>
<dbReference type="AlphaFoldDB" id="A0A6J4UHX7"/>
<name>A0A6J4UHX7_9BACT</name>
<gene>
    <name evidence="1" type="ORF">AVDCRST_MAG87-616</name>
</gene>
<accession>A0A6J4UHX7</accession>
<evidence type="ECO:0000313" key="1">
    <source>
        <dbReference type="EMBL" id="CAA9547756.1"/>
    </source>
</evidence>
<organism evidence="1">
    <name type="scientific">uncultured Thermomicrobiales bacterium</name>
    <dbReference type="NCBI Taxonomy" id="1645740"/>
    <lineage>
        <taxon>Bacteria</taxon>
        <taxon>Pseudomonadati</taxon>
        <taxon>Thermomicrobiota</taxon>
        <taxon>Thermomicrobia</taxon>
        <taxon>Thermomicrobiales</taxon>
        <taxon>environmental samples</taxon>
    </lineage>
</organism>